<protein>
    <submittedName>
        <fullName evidence="1">Uncharacterized protein</fullName>
    </submittedName>
</protein>
<dbReference type="AlphaFoldDB" id="A0A814LKS6"/>
<accession>A0A814LKS6</accession>
<gene>
    <name evidence="1" type="ORF">OXX778_LOCUS19503</name>
</gene>
<dbReference type="EMBL" id="CAJNOC010005947">
    <property type="protein sequence ID" value="CAF1066041.1"/>
    <property type="molecule type" value="Genomic_DNA"/>
</dbReference>
<organism evidence="1 2">
    <name type="scientific">Brachionus calyciflorus</name>
    <dbReference type="NCBI Taxonomy" id="104777"/>
    <lineage>
        <taxon>Eukaryota</taxon>
        <taxon>Metazoa</taxon>
        <taxon>Spiralia</taxon>
        <taxon>Gnathifera</taxon>
        <taxon>Rotifera</taxon>
        <taxon>Eurotatoria</taxon>
        <taxon>Monogononta</taxon>
        <taxon>Pseudotrocha</taxon>
        <taxon>Ploima</taxon>
        <taxon>Brachionidae</taxon>
        <taxon>Brachionus</taxon>
    </lineage>
</organism>
<comment type="caution">
    <text evidence="1">The sequence shown here is derived from an EMBL/GenBank/DDBJ whole genome shotgun (WGS) entry which is preliminary data.</text>
</comment>
<evidence type="ECO:0000313" key="1">
    <source>
        <dbReference type="EMBL" id="CAF1066041.1"/>
    </source>
</evidence>
<sequence>MDNQLNAELWKTTPFVNKTVTTEVTIAKDLKNESEVEDYNTEESYGLINPLDNQTNISEAKSYTEEIVNFTLDLSTIIENESHQFEETTDNELILQNKFGINNSCFF</sequence>
<dbReference type="Proteomes" id="UP000663879">
    <property type="component" value="Unassembled WGS sequence"/>
</dbReference>
<reference evidence="1" key="1">
    <citation type="submission" date="2021-02" db="EMBL/GenBank/DDBJ databases">
        <authorList>
            <person name="Nowell W R."/>
        </authorList>
    </citation>
    <scope>NUCLEOTIDE SEQUENCE</scope>
    <source>
        <strain evidence="1">Ploen Becks lab</strain>
    </source>
</reference>
<keyword evidence="2" id="KW-1185">Reference proteome</keyword>
<name>A0A814LKS6_9BILA</name>
<evidence type="ECO:0000313" key="2">
    <source>
        <dbReference type="Proteomes" id="UP000663879"/>
    </source>
</evidence>
<proteinExistence type="predicted"/>